<dbReference type="OrthoDB" id="429813at2759"/>
<keyword evidence="5" id="KW-1185">Reference proteome</keyword>
<dbReference type="InterPro" id="IPR009081">
    <property type="entry name" value="PP-bd_ACP"/>
</dbReference>
<dbReference type="InterPro" id="IPR000873">
    <property type="entry name" value="AMP-dep_synth/lig_dom"/>
</dbReference>
<dbReference type="PANTHER" id="PTHR43439">
    <property type="entry name" value="PHENYLACETATE-COENZYME A LIGASE"/>
    <property type="match status" value="1"/>
</dbReference>
<feature type="domain" description="Carrier" evidence="3">
    <location>
        <begin position="575"/>
        <end position="658"/>
    </location>
</feature>
<evidence type="ECO:0000259" key="3">
    <source>
        <dbReference type="PROSITE" id="PS50075"/>
    </source>
</evidence>
<reference evidence="4 5" key="1">
    <citation type="submission" date="2015-04" db="EMBL/GenBank/DDBJ databases">
        <authorList>
            <person name="Heijne W.H."/>
            <person name="Fedorova N.D."/>
            <person name="Nierman W.C."/>
            <person name="Vollebregt A.W."/>
            <person name="Zhao Z."/>
            <person name="Wu L."/>
            <person name="Kumar M."/>
            <person name="Stam H."/>
            <person name="van den Berg M.A."/>
            <person name="Pel H.J."/>
        </authorList>
    </citation>
    <scope>NUCLEOTIDE SEQUENCE [LARGE SCALE GENOMIC DNA]</scope>
    <source>
        <strain evidence="4 5">CBS 393.64</strain>
    </source>
</reference>
<evidence type="ECO:0000313" key="4">
    <source>
        <dbReference type="EMBL" id="KKA24411.1"/>
    </source>
</evidence>
<organism evidence="4 5">
    <name type="scientific">Rasamsonia emersonii (strain ATCC 16479 / CBS 393.64 / IMI 116815)</name>
    <dbReference type="NCBI Taxonomy" id="1408163"/>
    <lineage>
        <taxon>Eukaryota</taxon>
        <taxon>Fungi</taxon>
        <taxon>Dikarya</taxon>
        <taxon>Ascomycota</taxon>
        <taxon>Pezizomycotina</taxon>
        <taxon>Eurotiomycetes</taxon>
        <taxon>Eurotiomycetidae</taxon>
        <taxon>Eurotiales</taxon>
        <taxon>Trichocomaceae</taxon>
        <taxon>Rasamsonia</taxon>
    </lineage>
</organism>
<dbReference type="PROSITE" id="PS50075">
    <property type="entry name" value="CARRIER"/>
    <property type="match status" value="1"/>
</dbReference>
<dbReference type="AlphaFoldDB" id="A0A0F4Z2U1"/>
<sequence>MTQTPPYGRRLLPQVVDEIAASDPRRVWAAIPRDPDDLTAGYVDLTYAQYANAINRAAWWLEDRLGGKSSSFEPLAYAGPSDIRYTVFALAAMKAGYQVVENTPMIFPSPRNSNEAHYAVLKAAGCSKFLHATTTAALAQSLKDGWPHAEGTSGELLTLQVPEYQEFLDETPAPHYPYEKTFDEAKNDPFLILHTSGTTGLPKPIFLTNGYCAHEDLLRFFPKIDGRGIITNLPAESRCFLAMNLFHAGGVQVSLLKGIFLGVIIVFPPPEKVLNADDVNAGIIHGNCDGCVLPPSLVEDMCDVPEFLDTLARMKYIVFGSAPLSKASGDLLHRRNPNGFHWMGQTETELLPLVQLENPEEDWQYFHFHPWTGAELRPIGDSEDLHELFIVRMKDPPLPHLQPVFENFPDLQEHSLKDLFSRHPTKPYLWRHRGRIDDVLVLSNGEKLNPVSIEGLITKNDPRVTGALVVGEGRFQPGLLLELRGADVPTTEEGRRKLIDEIWPVVEQANKTSPAYGQISKSHIIFASPEKPFQRTPKNTIKRKVVVKEYADEIAAMYAAAAQGVAADIPPADVHSLDSLQEYARRLVAKVAGKPAPDDDADIFALGVDSLQVVQMVQAIKALLRNQGVACDDRAVSPRLIYRNPTVRLLGAAIFAIASPDASIVSQDTRAATLQRILDRWTKDLPTPDTLPAVGPEPETWTVVLTGSTGSLGSYLLDALLGNPRVGKVICLNRSSGGADRQLAVCEARGLRTSQLEEGIASRVEFLQSDDLSAPQLGLASATDYERLLTTVTHVIHNAWPVNFNLSVESFDRHIGGVRRLVELSAASAHRASIFYVSSISSVAGWRGSTTAPEEILHDHSAPEAMGYGESKYLSERLLDAAAAASEGQIPASILRVGQIAGPIGLRNNSLSSSWPDADGDLPAAGKWNEQEWLPSLVRSSATLRMLPTTLGTMDAVEWVPVDVMARVIAVDLLLSPREKRASAAVYNLTNPAETSWSTALLPVVWEGLSGTIASEITLRDLPSWIAAVRAGPAADAGNPALKIIEFYENLTRGDRQQYATAQATAASPTLRALGPGVMIDWLESAKKLSPRLNN</sequence>
<dbReference type="InterPro" id="IPR051414">
    <property type="entry name" value="Adenylate-forming_Reductase"/>
</dbReference>
<dbReference type="InterPro" id="IPR013120">
    <property type="entry name" value="FAR_NAD-bd"/>
</dbReference>
<dbReference type="InterPro" id="IPR042099">
    <property type="entry name" value="ANL_N_sf"/>
</dbReference>
<dbReference type="GO" id="GO:0031177">
    <property type="term" value="F:phosphopantetheine binding"/>
    <property type="evidence" value="ECO:0007669"/>
    <property type="project" value="InterPro"/>
</dbReference>
<dbReference type="InterPro" id="IPR020845">
    <property type="entry name" value="AMP-binding_CS"/>
</dbReference>
<dbReference type="InterPro" id="IPR006162">
    <property type="entry name" value="Ppantetheine_attach_site"/>
</dbReference>
<dbReference type="SMART" id="SM00823">
    <property type="entry name" value="PKS_PP"/>
    <property type="match status" value="1"/>
</dbReference>
<dbReference type="InterPro" id="IPR020806">
    <property type="entry name" value="PKS_PP-bd"/>
</dbReference>
<dbReference type="Pfam" id="PF00550">
    <property type="entry name" value="PP-binding"/>
    <property type="match status" value="1"/>
</dbReference>
<comment type="caution">
    <text evidence="4">The sequence shown here is derived from an EMBL/GenBank/DDBJ whole genome shotgun (WGS) entry which is preliminary data.</text>
</comment>
<name>A0A0F4Z2U1_RASE3</name>
<dbReference type="PANTHER" id="PTHR43439:SF2">
    <property type="entry name" value="ENZYME, PUTATIVE (JCVI)-RELATED"/>
    <property type="match status" value="1"/>
</dbReference>
<dbReference type="GeneID" id="25313947"/>
<dbReference type="Pfam" id="PF23562">
    <property type="entry name" value="AMP-binding_C_3"/>
    <property type="match status" value="1"/>
</dbReference>
<evidence type="ECO:0000256" key="2">
    <source>
        <dbReference type="ARBA" id="ARBA00022553"/>
    </source>
</evidence>
<dbReference type="Gene3D" id="3.40.50.12780">
    <property type="entry name" value="N-terminal domain of ligase-like"/>
    <property type="match status" value="1"/>
</dbReference>
<dbReference type="Proteomes" id="UP000053958">
    <property type="component" value="Unassembled WGS sequence"/>
</dbReference>
<dbReference type="InterPro" id="IPR036736">
    <property type="entry name" value="ACP-like_sf"/>
</dbReference>
<keyword evidence="2" id="KW-0597">Phosphoprotein</keyword>
<dbReference type="SUPFAM" id="SSF47336">
    <property type="entry name" value="ACP-like"/>
    <property type="match status" value="1"/>
</dbReference>
<evidence type="ECO:0000256" key="1">
    <source>
        <dbReference type="ARBA" id="ARBA00022450"/>
    </source>
</evidence>
<dbReference type="EMBL" id="LASV01000063">
    <property type="protein sequence ID" value="KKA24411.1"/>
    <property type="molecule type" value="Genomic_DNA"/>
</dbReference>
<protein>
    <recommendedName>
        <fullName evidence="3">Carrier domain-containing protein</fullName>
    </recommendedName>
</protein>
<dbReference type="Pfam" id="PF07993">
    <property type="entry name" value="NAD_binding_4"/>
    <property type="match status" value="1"/>
</dbReference>
<evidence type="ECO:0000313" key="5">
    <source>
        <dbReference type="Proteomes" id="UP000053958"/>
    </source>
</evidence>
<keyword evidence="1" id="KW-0596">Phosphopantetheine</keyword>
<dbReference type="Gene3D" id="1.10.1200.10">
    <property type="entry name" value="ACP-like"/>
    <property type="match status" value="1"/>
</dbReference>
<dbReference type="Gene3D" id="3.40.50.720">
    <property type="entry name" value="NAD(P)-binding Rossmann-like Domain"/>
    <property type="match status" value="1"/>
</dbReference>
<dbReference type="InterPro" id="IPR036291">
    <property type="entry name" value="NAD(P)-bd_dom_sf"/>
</dbReference>
<dbReference type="SUPFAM" id="SSF51735">
    <property type="entry name" value="NAD(P)-binding Rossmann-fold domains"/>
    <property type="match status" value="1"/>
</dbReference>
<gene>
    <name evidence="4" type="ORF">T310_1596</name>
</gene>
<dbReference type="STRING" id="1408163.A0A0F4Z2U1"/>
<dbReference type="PROSITE" id="PS00012">
    <property type="entry name" value="PHOSPHOPANTETHEINE"/>
    <property type="match status" value="1"/>
</dbReference>
<dbReference type="PROSITE" id="PS00455">
    <property type="entry name" value="AMP_BINDING"/>
    <property type="match status" value="1"/>
</dbReference>
<dbReference type="SUPFAM" id="SSF56801">
    <property type="entry name" value="Acetyl-CoA synthetase-like"/>
    <property type="match status" value="1"/>
</dbReference>
<dbReference type="Pfam" id="PF00501">
    <property type="entry name" value="AMP-binding"/>
    <property type="match status" value="1"/>
</dbReference>
<accession>A0A0F4Z2U1</accession>
<dbReference type="RefSeq" id="XP_013331023.1">
    <property type="nucleotide sequence ID" value="XM_013475569.1"/>
</dbReference>
<proteinExistence type="predicted"/>